<dbReference type="EMBL" id="CP001029">
    <property type="protein sequence ID" value="ACB81767.1"/>
    <property type="molecule type" value="Genomic_DNA"/>
</dbReference>
<dbReference type="KEGG" id="mpo:Mpop_3618"/>
<protein>
    <recommendedName>
        <fullName evidence="3">SnoaL-like domain-containing protein</fullName>
    </recommendedName>
</protein>
<dbReference type="Gene3D" id="3.10.450.50">
    <property type="match status" value="1"/>
</dbReference>
<dbReference type="AlphaFoldDB" id="B1Z7G4"/>
<accession>B1Z7G4</accession>
<name>B1Z7G4_METPB</name>
<proteinExistence type="predicted"/>
<dbReference type="STRING" id="441620.Mpop_3618"/>
<reference evidence="1" key="1">
    <citation type="submission" date="2008-04" db="EMBL/GenBank/DDBJ databases">
        <title>Complete sequence of chromosome of Methylobacterium populi BJ001.</title>
        <authorList>
            <consortium name="US DOE Joint Genome Institute"/>
            <person name="Copeland A."/>
            <person name="Lucas S."/>
            <person name="Lapidus A."/>
            <person name="Glavina del Rio T."/>
            <person name="Dalin E."/>
            <person name="Tice H."/>
            <person name="Bruce D."/>
            <person name="Goodwin L."/>
            <person name="Pitluck S."/>
            <person name="Chertkov O."/>
            <person name="Brettin T."/>
            <person name="Detter J.C."/>
            <person name="Han C."/>
            <person name="Kuske C.R."/>
            <person name="Schmutz J."/>
            <person name="Larimer F."/>
            <person name="Land M."/>
            <person name="Hauser L."/>
            <person name="Kyrpides N."/>
            <person name="Mikhailova N."/>
            <person name="Marx C."/>
            <person name="Richardson P."/>
        </authorList>
    </citation>
    <scope>NUCLEOTIDE SEQUENCE [LARGE SCALE GENOMIC DNA]</scope>
    <source>
        <strain evidence="1">BJ001</strain>
    </source>
</reference>
<evidence type="ECO:0000313" key="1">
    <source>
        <dbReference type="EMBL" id="ACB81767.1"/>
    </source>
</evidence>
<evidence type="ECO:0000313" key="2">
    <source>
        <dbReference type="Proteomes" id="UP000007136"/>
    </source>
</evidence>
<dbReference type="Proteomes" id="UP000007136">
    <property type="component" value="Chromosome"/>
</dbReference>
<sequence length="93" mass="10325">MRRAREWPGGRDEAVVAEGDWVARPCARRWPGDHDAAAIGIVRLDAHGRIVERWDVMQILPETGAPPNGLFREPSVVRASIAREMSHSTGKES</sequence>
<dbReference type="eggNOG" id="COG4922">
    <property type="taxonomic scope" value="Bacteria"/>
</dbReference>
<dbReference type="HOGENOM" id="CLU_2396320_0_0_5"/>
<evidence type="ECO:0008006" key="3">
    <source>
        <dbReference type="Google" id="ProtNLM"/>
    </source>
</evidence>
<organism evidence="1 2">
    <name type="scientific">Methylorubrum populi (strain ATCC BAA-705 / NCIMB 13946 / BJ001)</name>
    <name type="common">Methylobacterium populi</name>
    <dbReference type="NCBI Taxonomy" id="441620"/>
    <lineage>
        <taxon>Bacteria</taxon>
        <taxon>Pseudomonadati</taxon>
        <taxon>Pseudomonadota</taxon>
        <taxon>Alphaproteobacteria</taxon>
        <taxon>Hyphomicrobiales</taxon>
        <taxon>Methylobacteriaceae</taxon>
        <taxon>Methylorubrum</taxon>
    </lineage>
</organism>
<gene>
    <name evidence="1" type="ordered locus">Mpop_3618</name>
</gene>